<sequence length="277" mass="30208">MPKNDPSPSEAFTGFSNEDLGFLTGLAANNDKAWFTEHRAAYDEGLKPAMGGLIAALNTEFAARGLPFVGDSKKSIFRLHRDVRFSKDKRPYKTHVAASLTREGGKMAPGAVYVHIEPEGGPARAFDPRTIDPLDPSTLPSAKIAYDEHAGEGPFLTAGFYLWDQRPLIDAFRKQIVADPEAWLAVEKALDDNGLELEDGAPVKRTPKGFEEQAGGPLDATLKKTQWLVGRRLTGAELADPNLPSLIADFAAQVRPLFAFGWRALDGVRIDPKAGRR</sequence>
<dbReference type="NCBIfam" id="TIGR02453">
    <property type="entry name" value="TIGR02453 family protein"/>
    <property type="match status" value="1"/>
</dbReference>
<dbReference type="PANTHER" id="PTHR36452">
    <property type="entry name" value="CHROMOSOME 12, WHOLE GENOME SHOTGUN SEQUENCE"/>
    <property type="match status" value="1"/>
</dbReference>
<gene>
    <name evidence="1" type="ORF">ABID41_000682</name>
</gene>
<dbReference type="Pfam" id="PF09365">
    <property type="entry name" value="DUF2461"/>
    <property type="match status" value="2"/>
</dbReference>
<dbReference type="EMBL" id="JBEPLU010000001">
    <property type="protein sequence ID" value="MET3525587.1"/>
    <property type="molecule type" value="Genomic_DNA"/>
</dbReference>
<reference evidence="1 2" key="1">
    <citation type="submission" date="2024-06" db="EMBL/GenBank/DDBJ databases">
        <title>Genomic Encyclopedia of Type Strains, Phase IV (KMG-IV): sequencing the most valuable type-strain genomes for metagenomic binning, comparative biology and taxonomic classification.</title>
        <authorList>
            <person name="Goeker M."/>
        </authorList>
    </citation>
    <scope>NUCLEOTIDE SEQUENCE [LARGE SCALE GENOMIC DNA]</scope>
    <source>
        <strain evidence="1 2">DSM 17809</strain>
    </source>
</reference>
<organism evidence="1 2">
    <name type="scientific">Phenylobacterium koreense</name>
    <dbReference type="NCBI Taxonomy" id="266125"/>
    <lineage>
        <taxon>Bacteria</taxon>
        <taxon>Pseudomonadati</taxon>
        <taxon>Pseudomonadota</taxon>
        <taxon>Alphaproteobacteria</taxon>
        <taxon>Caulobacterales</taxon>
        <taxon>Caulobacteraceae</taxon>
        <taxon>Phenylobacterium</taxon>
    </lineage>
</organism>
<proteinExistence type="predicted"/>
<name>A0ABV2EFN1_9CAUL</name>
<dbReference type="PANTHER" id="PTHR36452:SF1">
    <property type="entry name" value="DUF2461 DOMAIN-CONTAINING PROTEIN"/>
    <property type="match status" value="1"/>
</dbReference>
<evidence type="ECO:0000313" key="2">
    <source>
        <dbReference type="Proteomes" id="UP001549110"/>
    </source>
</evidence>
<dbReference type="Proteomes" id="UP001549110">
    <property type="component" value="Unassembled WGS sequence"/>
</dbReference>
<keyword evidence="2" id="KW-1185">Reference proteome</keyword>
<protein>
    <submittedName>
        <fullName evidence="1">Uncharacterized protein (DUF2461 family)</fullName>
    </submittedName>
</protein>
<dbReference type="InterPro" id="IPR012808">
    <property type="entry name" value="CHP02453"/>
</dbReference>
<dbReference type="RefSeq" id="WP_331928766.1">
    <property type="nucleotide sequence ID" value="NZ_JBEPLU010000001.1"/>
</dbReference>
<evidence type="ECO:0000313" key="1">
    <source>
        <dbReference type="EMBL" id="MET3525587.1"/>
    </source>
</evidence>
<comment type="caution">
    <text evidence="1">The sequence shown here is derived from an EMBL/GenBank/DDBJ whole genome shotgun (WGS) entry which is preliminary data.</text>
</comment>
<accession>A0ABV2EFN1</accession>